<proteinExistence type="predicted"/>
<dbReference type="EMBL" id="CAKOGL010000014">
    <property type="protein sequence ID" value="CAH2094831.1"/>
    <property type="molecule type" value="Genomic_DNA"/>
</dbReference>
<dbReference type="AlphaFoldDB" id="A0AAU9U5N7"/>
<gene>
    <name evidence="1" type="ORF">EEDITHA_LOCUS10361</name>
</gene>
<name>A0AAU9U5N7_EUPED</name>
<sequence length="187" mass="20935">MGEPIAEWKGALFISPSIKQSWGSETASVITKKPTQPNSINMIAFRTAAILLLVASVSARPSEHWEPEGHSHSEHTRPYDVTVVKKIGVPIPHPVAVSVPQYVKIPIPHPYPVHVTVEQPIHVPVYKVVPQVVEKPVPYTVEKPVPYEVEKPYPVEVEKKVEVPIPKPYPVHVPVYKHIYHHKGGKH</sequence>
<evidence type="ECO:0000313" key="2">
    <source>
        <dbReference type="Proteomes" id="UP001153954"/>
    </source>
</evidence>
<accession>A0AAU9U5N7</accession>
<protein>
    <submittedName>
        <fullName evidence="1">Uncharacterized protein</fullName>
    </submittedName>
</protein>
<dbReference type="PANTHER" id="PTHR47771:SF13">
    <property type="entry name" value="HDC01644"/>
    <property type="match status" value="1"/>
</dbReference>
<organism evidence="1 2">
    <name type="scientific">Euphydryas editha</name>
    <name type="common">Edith's checkerspot</name>
    <dbReference type="NCBI Taxonomy" id="104508"/>
    <lineage>
        <taxon>Eukaryota</taxon>
        <taxon>Metazoa</taxon>
        <taxon>Ecdysozoa</taxon>
        <taxon>Arthropoda</taxon>
        <taxon>Hexapoda</taxon>
        <taxon>Insecta</taxon>
        <taxon>Pterygota</taxon>
        <taxon>Neoptera</taxon>
        <taxon>Endopterygota</taxon>
        <taxon>Lepidoptera</taxon>
        <taxon>Glossata</taxon>
        <taxon>Ditrysia</taxon>
        <taxon>Papilionoidea</taxon>
        <taxon>Nymphalidae</taxon>
        <taxon>Nymphalinae</taxon>
        <taxon>Euphydryas</taxon>
    </lineage>
</organism>
<dbReference type="PANTHER" id="PTHR47771">
    <property type="entry name" value="LD27203P-RELATED"/>
    <property type="match status" value="1"/>
</dbReference>
<evidence type="ECO:0000313" key="1">
    <source>
        <dbReference type="EMBL" id="CAH2094831.1"/>
    </source>
</evidence>
<comment type="caution">
    <text evidence="1">The sequence shown here is derived from an EMBL/GenBank/DDBJ whole genome shotgun (WGS) entry which is preliminary data.</text>
</comment>
<dbReference type="Proteomes" id="UP001153954">
    <property type="component" value="Unassembled WGS sequence"/>
</dbReference>
<reference evidence="1" key="1">
    <citation type="submission" date="2022-03" db="EMBL/GenBank/DDBJ databases">
        <authorList>
            <person name="Tunstrom K."/>
        </authorList>
    </citation>
    <scope>NUCLEOTIDE SEQUENCE</scope>
</reference>
<keyword evidence="2" id="KW-1185">Reference proteome</keyword>